<sequence>MFEEYTSISAAMRFPKVPPTSKMTAAFLHSTYHNGRSLATAKGGPKLIVGHSRRDVATAVERASTERSLTRSARGQRAVQLLPTYLADARSVEKYSPQYPNGALQLGVAESQMLEDWLVPALNIDLKVSPDCIYYQPTPGRQGFRTAMASYMEDMLDLDKGRIDTEGLVVGAGCNAVLENLCICLAEAGDAVLIPTPYYAAFEFDLVARADLYVQAVTTRDHHPEVTSSDDPAIYYPSEASLDAAFEKALIAGHAPRILLISHPQNPLGICYPPEVMKICINWCRSRRVHLISDEIYAGSIYRPELAGFSSALKLADTHQGLGPYVHWVYALSKDFALSGLRVGAVYSENLEIRTPMQKLNDLCQISSTTQLWTETILNRVDAKGNSWVHSFRKENHRRLEARIEALTSVLDEVSIPYLAPTAGLFVWINMSQFLTEDSNLTDSERERKLYLSLVQEFGILLTPGDSTRNEHPGYFRCVFTAASDEEFELSLIRFRAFANARR</sequence>
<name>A0A8J9T849_PHATR</name>
<evidence type="ECO:0000313" key="3">
    <source>
        <dbReference type="EMBL" id="CAG9294433.1"/>
    </source>
</evidence>
<dbReference type="Proteomes" id="UP000836788">
    <property type="component" value="Chromosome 9"/>
</dbReference>
<evidence type="ECO:0000256" key="1">
    <source>
        <dbReference type="ARBA" id="ARBA00022898"/>
    </source>
</evidence>
<feature type="domain" description="Aminotransferase class I/classII large" evidence="2">
    <location>
        <begin position="129"/>
        <end position="487"/>
    </location>
</feature>
<dbReference type="AlphaFoldDB" id="A0A8J9T849"/>
<dbReference type="CDD" id="cd00609">
    <property type="entry name" value="AAT_like"/>
    <property type="match status" value="1"/>
</dbReference>
<organism evidence="3">
    <name type="scientific">Phaeodactylum tricornutum</name>
    <name type="common">Diatom</name>
    <dbReference type="NCBI Taxonomy" id="2850"/>
    <lineage>
        <taxon>Eukaryota</taxon>
        <taxon>Sar</taxon>
        <taxon>Stramenopiles</taxon>
        <taxon>Ochrophyta</taxon>
        <taxon>Bacillariophyta</taxon>
        <taxon>Bacillariophyceae</taxon>
        <taxon>Bacillariophycidae</taxon>
        <taxon>Naviculales</taxon>
        <taxon>Phaeodactylaceae</taxon>
        <taxon>Phaeodactylum</taxon>
    </lineage>
</organism>
<dbReference type="GO" id="GO:0030170">
    <property type="term" value="F:pyridoxal phosphate binding"/>
    <property type="evidence" value="ECO:0007669"/>
    <property type="project" value="InterPro"/>
</dbReference>
<dbReference type="InterPro" id="IPR004839">
    <property type="entry name" value="Aminotransferase_I/II_large"/>
</dbReference>
<reference evidence="3" key="1">
    <citation type="submission" date="2022-02" db="EMBL/GenBank/DDBJ databases">
        <authorList>
            <person name="Giguere J D."/>
        </authorList>
    </citation>
    <scope>NUCLEOTIDE SEQUENCE</scope>
    <source>
        <strain evidence="3">CCAP 1055/1</strain>
    </source>
</reference>
<dbReference type="GO" id="GO:0008483">
    <property type="term" value="F:transaminase activity"/>
    <property type="evidence" value="ECO:0007669"/>
    <property type="project" value="TreeGrafter"/>
</dbReference>
<evidence type="ECO:0000259" key="2">
    <source>
        <dbReference type="Pfam" id="PF00155"/>
    </source>
</evidence>
<dbReference type="GO" id="GO:0006520">
    <property type="term" value="P:amino acid metabolic process"/>
    <property type="evidence" value="ECO:0007669"/>
    <property type="project" value="TreeGrafter"/>
</dbReference>
<keyword evidence="1" id="KW-0663">Pyridoxal phosphate</keyword>
<dbReference type="PRINTS" id="PR00753">
    <property type="entry name" value="ACCSYNTHASE"/>
</dbReference>
<dbReference type="InterPro" id="IPR015422">
    <property type="entry name" value="PyrdxlP-dep_Trfase_small"/>
</dbReference>
<gene>
    <name evidence="3" type="ORF">PTTT1_LOCUS54659</name>
</gene>
<dbReference type="PANTHER" id="PTHR43795:SF39">
    <property type="entry name" value="AMINOTRANSFERASE CLASS I_CLASSII DOMAIN-CONTAINING PROTEIN"/>
    <property type="match status" value="1"/>
</dbReference>
<accession>A0A8J9T849</accession>
<dbReference type="InterPro" id="IPR015421">
    <property type="entry name" value="PyrdxlP-dep_Trfase_major"/>
</dbReference>
<dbReference type="Gene3D" id="3.40.640.10">
    <property type="entry name" value="Type I PLP-dependent aspartate aminotransferase-like (Major domain)"/>
    <property type="match status" value="1"/>
</dbReference>
<dbReference type="SUPFAM" id="SSF53383">
    <property type="entry name" value="PLP-dependent transferases"/>
    <property type="match status" value="1"/>
</dbReference>
<protein>
    <recommendedName>
        <fullName evidence="2">Aminotransferase class I/classII large domain-containing protein</fullName>
    </recommendedName>
</protein>
<dbReference type="PANTHER" id="PTHR43795">
    <property type="entry name" value="BIFUNCTIONAL ASPARTATE AMINOTRANSFERASE AND GLUTAMATE/ASPARTATE-PREPHENATE AMINOTRANSFERASE-RELATED"/>
    <property type="match status" value="1"/>
</dbReference>
<proteinExistence type="predicted"/>
<dbReference type="Pfam" id="PF00155">
    <property type="entry name" value="Aminotran_1_2"/>
    <property type="match status" value="1"/>
</dbReference>
<dbReference type="InterPro" id="IPR015424">
    <property type="entry name" value="PyrdxlP-dep_Trfase"/>
</dbReference>
<dbReference type="Gene3D" id="3.90.1150.10">
    <property type="entry name" value="Aspartate Aminotransferase, domain 1"/>
    <property type="match status" value="1"/>
</dbReference>
<dbReference type="InterPro" id="IPR050478">
    <property type="entry name" value="Ethylene_sulfur-biosynth"/>
</dbReference>
<dbReference type="EMBL" id="OU594950">
    <property type="protein sequence ID" value="CAG9294433.1"/>
    <property type="molecule type" value="Genomic_DNA"/>
</dbReference>